<evidence type="ECO:0000256" key="1">
    <source>
        <dbReference type="SAM" id="MobiDB-lite"/>
    </source>
</evidence>
<evidence type="ECO:0000313" key="2">
    <source>
        <dbReference type="EMBL" id="CAA9587019.1"/>
    </source>
</evidence>
<protein>
    <submittedName>
        <fullName evidence="2">Uncharacterized protein</fullName>
    </submittedName>
</protein>
<sequence>MLESHDERPDSAATERAEEMLDRAGERVGRFASLLGQRVRRAAALAREEAEDMWAEAQSMRRQDPS</sequence>
<feature type="region of interest" description="Disordered" evidence="1">
    <location>
        <begin position="1"/>
        <end position="21"/>
    </location>
</feature>
<accession>A0A6J4VRH5</accession>
<organism evidence="2">
    <name type="scientific">uncultured Thermomicrobiales bacterium</name>
    <dbReference type="NCBI Taxonomy" id="1645740"/>
    <lineage>
        <taxon>Bacteria</taxon>
        <taxon>Pseudomonadati</taxon>
        <taxon>Thermomicrobiota</taxon>
        <taxon>Thermomicrobia</taxon>
        <taxon>Thermomicrobiales</taxon>
        <taxon>environmental samples</taxon>
    </lineage>
</organism>
<proteinExistence type="predicted"/>
<dbReference type="EMBL" id="CADCWL010000265">
    <property type="protein sequence ID" value="CAA9587019.1"/>
    <property type="molecule type" value="Genomic_DNA"/>
</dbReference>
<gene>
    <name evidence="2" type="ORF">AVDCRST_MAG19-5007</name>
</gene>
<dbReference type="AlphaFoldDB" id="A0A6J4VRH5"/>
<name>A0A6J4VRH5_9BACT</name>
<reference evidence="2" key="1">
    <citation type="submission" date="2020-02" db="EMBL/GenBank/DDBJ databases">
        <authorList>
            <person name="Meier V. D."/>
        </authorList>
    </citation>
    <scope>NUCLEOTIDE SEQUENCE</scope>
    <source>
        <strain evidence="2">AVDCRST_MAG19</strain>
    </source>
</reference>